<dbReference type="InterPro" id="IPR027417">
    <property type="entry name" value="P-loop_NTPase"/>
</dbReference>
<dbReference type="OrthoDB" id="36110at2157"/>
<dbReference type="STRING" id="795797.HacjB3_05625"/>
<proteinExistence type="predicted"/>
<dbReference type="Gene3D" id="3.40.50.300">
    <property type="entry name" value="P-loop containing nucleotide triphosphate hydrolases"/>
    <property type="match status" value="1"/>
</dbReference>
<dbReference type="RefSeq" id="WP_008414671.1">
    <property type="nucleotide sequence ID" value="NC_014297.1"/>
</dbReference>
<sequence length="251" mass="27732">MAKKIAITNQKGGVGKTTVAINLAGALNQVGEDVLFVDLDPQGNATEGLGFTGEYDDASGPSLYDTLLSDQSTINDILVDHDELRLAPSNIEMFNAEPELITEMRNRERLDMALEQLDADPDYIIIDCPPWLGILTDSALLACDSIVVPGLAESTSTRAVEILFDQVDTIEENFDETIAVDAIAANRVENDGESDEMMTWFRETFEPAVPVYEIRKRVALKRAWSNGTSIFHHEEECDMGDVFLEMAEVVR</sequence>
<reference evidence="2 4" key="1">
    <citation type="journal article" date="2010" name="J. Bacteriol.">
        <title>Complete genome sequence of Halalkalicoccus jeotgali B3(T), an extremely halophilic archaeon.</title>
        <authorList>
            <person name="Roh S.W."/>
            <person name="Nam Y.D."/>
            <person name="Nam S.H."/>
            <person name="Choi S.H."/>
            <person name="Park H.S."/>
            <person name="Bae J.W."/>
        </authorList>
    </citation>
    <scope>NUCLEOTIDE SEQUENCE [LARGE SCALE GENOMIC DNA]</scope>
    <source>
        <strain evidence="2">B3</strain>
        <strain evidence="4">DSM 18796 / CECT 7217 / JCM 14584 / KCTC 4019 / B3</strain>
    </source>
</reference>
<keyword evidence="5" id="KW-1185">Reference proteome</keyword>
<name>D8J9Z4_HALJB</name>
<dbReference type="GeneID" id="9418929"/>
<gene>
    <name evidence="2" type="ordered locus">HacjB3_05625</name>
    <name evidence="3" type="ORF">C497_03995</name>
</gene>
<dbReference type="PATRIC" id="fig|795797.18.peg.1124"/>
<organism evidence="2 4">
    <name type="scientific">Halalkalicoccus jeotgali (strain DSM 18796 / CECT 7217 / JCM 14584 / KCTC 4019 / B3)</name>
    <dbReference type="NCBI Taxonomy" id="795797"/>
    <lineage>
        <taxon>Archaea</taxon>
        <taxon>Methanobacteriati</taxon>
        <taxon>Methanobacteriota</taxon>
        <taxon>Stenosarchaea group</taxon>
        <taxon>Halobacteria</taxon>
        <taxon>Halobacteriales</taxon>
        <taxon>Halococcaceae</taxon>
        <taxon>Halalkalicoccus</taxon>
    </lineage>
</organism>
<dbReference type="PANTHER" id="PTHR13696:SF99">
    <property type="entry name" value="COBYRINIC ACID AC-DIAMIDE SYNTHASE"/>
    <property type="match status" value="1"/>
</dbReference>
<feature type="domain" description="AAA" evidence="1">
    <location>
        <begin position="3"/>
        <end position="178"/>
    </location>
</feature>
<dbReference type="EMBL" id="CP002062">
    <property type="protein sequence ID" value="ADJ14516.1"/>
    <property type="molecule type" value="Genomic_DNA"/>
</dbReference>
<accession>D8J9Z4</accession>
<evidence type="ECO:0000259" key="1">
    <source>
        <dbReference type="Pfam" id="PF13614"/>
    </source>
</evidence>
<dbReference type="PIRSF" id="PIRSF009320">
    <property type="entry name" value="Nuc_binding_HP_1000"/>
    <property type="match status" value="1"/>
</dbReference>
<evidence type="ECO:0000313" key="5">
    <source>
        <dbReference type="Proteomes" id="UP000011645"/>
    </source>
</evidence>
<dbReference type="EMBL" id="AOHV01000011">
    <property type="protein sequence ID" value="ELY40089.1"/>
    <property type="molecule type" value="Genomic_DNA"/>
</dbReference>
<dbReference type="CDD" id="cd02042">
    <property type="entry name" value="ParAB_family"/>
    <property type="match status" value="1"/>
</dbReference>
<evidence type="ECO:0000313" key="3">
    <source>
        <dbReference type="EMBL" id="ELY40089.1"/>
    </source>
</evidence>
<reference evidence="3 5" key="2">
    <citation type="journal article" date="2014" name="PLoS Genet.">
        <title>Phylogenetically driven sequencing of extremely halophilic archaea reveals strategies for static and dynamic osmo-response.</title>
        <authorList>
            <person name="Becker E.A."/>
            <person name="Seitzer P.M."/>
            <person name="Tritt A."/>
            <person name="Larsen D."/>
            <person name="Krusor M."/>
            <person name="Yao A.I."/>
            <person name="Wu D."/>
            <person name="Madern D."/>
            <person name="Eisen J.A."/>
            <person name="Darling A.E."/>
            <person name="Facciotti M.T."/>
        </authorList>
    </citation>
    <scope>NUCLEOTIDE SEQUENCE [LARGE SCALE GENOMIC DNA]</scope>
    <source>
        <strain evidence="3">B3</strain>
        <strain evidence="5">DSM 18796 / CECT 7217 / JCM 14584 / KCTC 4019 / B3</strain>
    </source>
</reference>
<dbReference type="Pfam" id="PF13614">
    <property type="entry name" value="AAA_31"/>
    <property type="match status" value="1"/>
</dbReference>
<protein>
    <submittedName>
        <fullName evidence="2">Cobyrinic acid ac-diamide synthase</fullName>
    </submittedName>
</protein>
<dbReference type="SUPFAM" id="SSF52540">
    <property type="entry name" value="P-loop containing nucleoside triphosphate hydrolases"/>
    <property type="match status" value="1"/>
</dbReference>
<dbReference type="AlphaFoldDB" id="D8J9Z4"/>
<dbReference type="InterPro" id="IPR050678">
    <property type="entry name" value="DNA_Partitioning_ATPase"/>
</dbReference>
<evidence type="ECO:0000313" key="4">
    <source>
        <dbReference type="Proteomes" id="UP000000390"/>
    </source>
</evidence>
<dbReference type="Proteomes" id="UP000011645">
    <property type="component" value="Unassembled WGS sequence"/>
</dbReference>
<dbReference type="PANTHER" id="PTHR13696">
    <property type="entry name" value="P-LOOP CONTAINING NUCLEOSIDE TRIPHOSPHATE HYDROLASE"/>
    <property type="match status" value="1"/>
</dbReference>
<dbReference type="Proteomes" id="UP000000390">
    <property type="component" value="Chromosome"/>
</dbReference>
<dbReference type="HOGENOM" id="CLU_037612_1_1_2"/>
<dbReference type="KEGG" id="hje:HacjB3_05625"/>
<dbReference type="InterPro" id="IPR025669">
    <property type="entry name" value="AAA_dom"/>
</dbReference>
<evidence type="ECO:0000313" key="2">
    <source>
        <dbReference type="EMBL" id="ADJ14516.1"/>
    </source>
</evidence>
<dbReference type="eggNOG" id="arCOG00586">
    <property type="taxonomic scope" value="Archaea"/>
</dbReference>